<dbReference type="PANTHER" id="PTHR43464">
    <property type="entry name" value="METHYLTRANSFERASE"/>
    <property type="match status" value="1"/>
</dbReference>
<dbReference type="InterPro" id="IPR029063">
    <property type="entry name" value="SAM-dependent_MTases_sf"/>
</dbReference>
<accession>A0A9X2VQR3</accession>
<dbReference type="Gene3D" id="3.40.50.150">
    <property type="entry name" value="Vaccinia Virus protein VP39"/>
    <property type="match status" value="1"/>
</dbReference>
<keyword evidence="3" id="KW-0949">S-adenosyl-L-methionine</keyword>
<dbReference type="Pfam" id="PF13649">
    <property type="entry name" value="Methyltransf_25"/>
    <property type="match status" value="1"/>
</dbReference>
<dbReference type="EMBL" id="JANYMP010000016">
    <property type="protein sequence ID" value="MCS7481105.1"/>
    <property type="molecule type" value="Genomic_DNA"/>
</dbReference>
<organism evidence="5 6">
    <name type="scientific">Umezawaea endophytica</name>
    <dbReference type="NCBI Taxonomy" id="1654476"/>
    <lineage>
        <taxon>Bacteria</taxon>
        <taxon>Bacillati</taxon>
        <taxon>Actinomycetota</taxon>
        <taxon>Actinomycetes</taxon>
        <taxon>Pseudonocardiales</taxon>
        <taxon>Pseudonocardiaceae</taxon>
        <taxon>Umezawaea</taxon>
    </lineage>
</organism>
<keyword evidence="1 5" id="KW-0489">Methyltransferase</keyword>
<evidence type="ECO:0000256" key="1">
    <source>
        <dbReference type="ARBA" id="ARBA00022603"/>
    </source>
</evidence>
<keyword evidence="6" id="KW-1185">Reference proteome</keyword>
<dbReference type="RefSeq" id="WP_259626593.1">
    <property type="nucleotide sequence ID" value="NZ_JANYMP010000016.1"/>
</dbReference>
<evidence type="ECO:0000259" key="4">
    <source>
        <dbReference type="Pfam" id="PF13649"/>
    </source>
</evidence>
<name>A0A9X2VQR3_9PSEU</name>
<evidence type="ECO:0000313" key="5">
    <source>
        <dbReference type="EMBL" id="MCS7481105.1"/>
    </source>
</evidence>
<evidence type="ECO:0000313" key="6">
    <source>
        <dbReference type="Proteomes" id="UP001141259"/>
    </source>
</evidence>
<proteinExistence type="predicted"/>
<dbReference type="GO" id="GO:0008168">
    <property type="term" value="F:methyltransferase activity"/>
    <property type="evidence" value="ECO:0007669"/>
    <property type="project" value="UniProtKB-KW"/>
</dbReference>
<dbReference type="PANTHER" id="PTHR43464:SF19">
    <property type="entry name" value="UBIQUINONE BIOSYNTHESIS O-METHYLTRANSFERASE, MITOCHONDRIAL"/>
    <property type="match status" value="1"/>
</dbReference>
<dbReference type="InterPro" id="IPR041698">
    <property type="entry name" value="Methyltransf_25"/>
</dbReference>
<sequence length="193" mass="20771">MTTPPEDWARWRDQVDLGSYDDRWKRMAEAGQDPHGEAALVLAYAPTSVLDGGCGTGRVGIELARRGVRVVGVDVDADMITAARAKAPELRWEHVGLDVMDLGERFDVVVLAGNVIPYAAADVRAAVVATCAAHLEAGGGLVAGFGLRPGWPSLADYDAWCAAAGLEREDRWSTWDREPYTGGGYAVSVHRKH</sequence>
<protein>
    <submittedName>
        <fullName evidence="5">Class I SAM-dependent methyltransferase</fullName>
    </submittedName>
</protein>
<keyword evidence="2" id="KW-0808">Transferase</keyword>
<gene>
    <name evidence="5" type="ORF">NZH93_29980</name>
</gene>
<evidence type="ECO:0000256" key="2">
    <source>
        <dbReference type="ARBA" id="ARBA00022679"/>
    </source>
</evidence>
<comment type="caution">
    <text evidence="5">The sequence shown here is derived from an EMBL/GenBank/DDBJ whole genome shotgun (WGS) entry which is preliminary data.</text>
</comment>
<feature type="domain" description="Methyltransferase" evidence="4">
    <location>
        <begin position="49"/>
        <end position="139"/>
    </location>
</feature>
<dbReference type="AlphaFoldDB" id="A0A9X2VQR3"/>
<dbReference type="GO" id="GO:0032259">
    <property type="term" value="P:methylation"/>
    <property type="evidence" value="ECO:0007669"/>
    <property type="project" value="UniProtKB-KW"/>
</dbReference>
<dbReference type="Proteomes" id="UP001141259">
    <property type="component" value="Unassembled WGS sequence"/>
</dbReference>
<evidence type="ECO:0000256" key="3">
    <source>
        <dbReference type="ARBA" id="ARBA00022691"/>
    </source>
</evidence>
<reference evidence="5" key="1">
    <citation type="submission" date="2022-08" db="EMBL/GenBank/DDBJ databases">
        <authorList>
            <person name="Tistechok S."/>
            <person name="Samborskyy M."/>
            <person name="Roman I."/>
        </authorList>
    </citation>
    <scope>NUCLEOTIDE SEQUENCE</scope>
    <source>
        <strain evidence="5">DSM 103496</strain>
    </source>
</reference>
<dbReference type="SUPFAM" id="SSF53335">
    <property type="entry name" value="S-adenosyl-L-methionine-dependent methyltransferases"/>
    <property type="match status" value="1"/>
</dbReference>